<organism evidence="1 2">
    <name type="scientific">Rhizopus stolonifer</name>
    <name type="common">Rhizopus nigricans</name>
    <dbReference type="NCBI Taxonomy" id="4846"/>
    <lineage>
        <taxon>Eukaryota</taxon>
        <taxon>Fungi</taxon>
        <taxon>Fungi incertae sedis</taxon>
        <taxon>Mucoromycota</taxon>
        <taxon>Mucoromycotina</taxon>
        <taxon>Mucoromycetes</taxon>
        <taxon>Mucorales</taxon>
        <taxon>Mucorineae</taxon>
        <taxon>Rhizopodaceae</taxon>
        <taxon>Rhizopus</taxon>
    </lineage>
</organism>
<protein>
    <submittedName>
        <fullName evidence="1">Uncharacterized protein</fullName>
    </submittedName>
</protein>
<gene>
    <name evidence="1" type="ORF">CU098_000432</name>
</gene>
<dbReference type="Proteomes" id="UP000253551">
    <property type="component" value="Unassembled WGS sequence"/>
</dbReference>
<name>A0A367KRX0_RHIST</name>
<proteinExistence type="predicted"/>
<dbReference type="OrthoDB" id="2221248at2759"/>
<evidence type="ECO:0000313" key="1">
    <source>
        <dbReference type="EMBL" id="RCI04926.1"/>
    </source>
</evidence>
<dbReference type="EMBL" id="PJQM01000535">
    <property type="protein sequence ID" value="RCI04926.1"/>
    <property type="molecule type" value="Genomic_DNA"/>
</dbReference>
<feature type="non-terminal residue" evidence="1">
    <location>
        <position position="1"/>
    </location>
</feature>
<reference evidence="1 2" key="1">
    <citation type="journal article" date="2018" name="G3 (Bethesda)">
        <title>Phylogenetic and Phylogenomic Definition of Rhizopus Species.</title>
        <authorList>
            <person name="Gryganskyi A.P."/>
            <person name="Golan J."/>
            <person name="Dolatabadi S."/>
            <person name="Mondo S."/>
            <person name="Robb S."/>
            <person name="Idnurm A."/>
            <person name="Muszewska A."/>
            <person name="Steczkiewicz K."/>
            <person name="Masonjones S."/>
            <person name="Liao H.L."/>
            <person name="Gajdeczka M.T."/>
            <person name="Anike F."/>
            <person name="Vuek A."/>
            <person name="Anishchenko I.M."/>
            <person name="Voigt K."/>
            <person name="de Hoog G.S."/>
            <person name="Smith M.E."/>
            <person name="Heitman J."/>
            <person name="Vilgalys R."/>
            <person name="Stajich J.E."/>
        </authorList>
    </citation>
    <scope>NUCLEOTIDE SEQUENCE [LARGE SCALE GENOMIC DNA]</scope>
    <source>
        <strain evidence="1 2">LSU 92-RS-03</strain>
    </source>
</reference>
<keyword evidence="2" id="KW-1185">Reference proteome</keyword>
<dbReference type="STRING" id="4846.A0A367KRX0"/>
<dbReference type="AlphaFoldDB" id="A0A367KRX0"/>
<comment type="caution">
    <text evidence="1">The sequence shown here is derived from an EMBL/GenBank/DDBJ whole genome shotgun (WGS) entry which is preliminary data.</text>
</comment>
<sequence length="125" mass="14377">FMETSISAELRAAKASELLKMYPKFISNGENDQEQSLPREWKAKDVIRSGIRISTNIFYNSIEMPSCASTIPMDQESIPANIKTFWFCQYCNKIYTFNRMQAVDHLSQDCSTKSNKENCLQIEST</sequence>
<accession>A0A367KRX0</accession>
<evidence type="ECO:0000313" key="2">
    <source>
        <dbReference type="Proteomes" id="UP000253551"/>
    </source>
</evidence>